<evidence type="ECO:0000313" key="4">
    <source>
        <dbReference type="EMBL" id="PWN41707.1"/>
    </source>
</evidence>
<feature type="domain" description="DNA replication complex GINS protein PSF3 N-terminal" evidence="3">
    <location>
        <begin position="6"/>
        <end position="35"/>
    </location>
</feature>
<feature type="compositionally biased region" description="Polar residues" evidence="2">
    <location>
        <begin position="182"/>
        <end position="193"/>
    </location>
</feature>
<organism evidence="4 5">
    <name type="scientific">Ceraceosorus guamensis</name>
    <dbReference type="NCBI Taxonomy" id="1522189"/>
    <lineage>
        <taxon>Eukaryota</taxon>
        <taxon>Fungi</taxon>
        <taxon>Dikarya</taxon>
        <taxon>Basidiomycota</taxon>
        <taxon>Ustilaginomycotina</taxon>
        <taxon>Exobasidiomycetes</taxon>
        <taxon>Ceraceosorales</taxon>
        <taxon>Ceraceosoraceae</taxon>
        <taxon>Ceraceosorus</taxon>
    </lineage>
</organism>
<keyword evidence="1" id="KW-0539">Nucleus</keyword>
<gene>
    <name evidence="4" type="ORF">IE81DRAFT_367198</name>
</gene>
<evidence type="ECO:0000256" key="1">
    <source>
        <dbReference type="RuleBase" id="RU367161"/>
    </source>
</evidence>
<keyword evidence="1" id="KW-0235">DNA replication</keyword>
<dbReference type="Gene3D" id="1.20.58.2050">
    <property type="match status" value="1"/>
</dbReference>
<name>A0A316VVN3_9BASI</name>
<dbReference type="InterPro" id="IPR036224">
    <property type="entry name" value="GINS_bundle-like_dom_sf"/>
</dbReference>
<dbReference type="GO" id="GO:0000811">
    <property type="term" value="C:GINS complex"/>
    <property type="evidence" value="ECO:0007669"/>
    <property type="project" value="UniProtKB-UniRule"/>
</dbReference>
<dbReference type="OrthoDB" id="10251744at2759"/>
<dbReference type="GeneID" id="37038931"/>
<dbReference type="PANTHER" id="PTHR22768:SF0">
    <property type="entry name" value="DNA REPLICATION COMPLEX GINS PROTEIN PSF3"/>
    <property type="match status" value="1"/>
</dbReference>
<evidence type="ECO:0000256" key="2">
    <source>
        <dbReference type="SAM" id="MobiDB-lite"/>
    </source>
</evidence>
<comment type="similarity">
    <text evidence="1">Belongs to the GINS3/PSF3 family.</text>
</comment>
<proteinExistence type="inferred from homology"/>
<dbReference type="EMBL" id="KZ819388">
    <property type="protein sequence ID" value="PWN41707.1"/>
    <property type="molecule type" value="Genomic_DNA"/>
</dbReference>
<accession>A0A316VVN3</accession>
<dbReference type="STRING" id="1522189.A0A316VVN3"/>
<comment type="subunit">
    <text evidence="1">Component of the GINS complex.</text>
</comment>
<evidence type="ECO:0000313" key="5">
    <source>
        <dbReference type="Proteomes" id="UP000245783"/>
    </source>
</evidence>
<protein>
    <recommendedName>
        <fullName evidence="1">DNA replication complex GINS protein PSF3</fullName>
    </recommendedName>
</protein>
<comment type="function">
    <text evidence="1">The GINS complex plays an essential role in the initiation of DNA replication.</text>
</comment>
<dbReference type="AlphaFoldDB" id="A0A316VVN3"/>
<dbReference type="SUPFAM" id="SSF158573">
    <property type="entry name" value="GINS helical bundle-like"/>
    <property type="match status" value="1"/>
</dbReference>
<reference evidence="4 5" key="1">
    <citation type="journal article" date="2018" name="Mol. Biol. Evol.">
        <title>Broad Genomic Sampling Reveals a Smut Pathogenic Ancestry of the Fungal Clade Ustilaginomycotina.</title>
        <authorList>
            <person name="Kijpornyongpan T."/>
            <person name="Mondo S.J."/>
            <person name="Barry K."/>
            <person name="Sandor L."/>
            <person name="Lee J."/>
            <person name="Lipzen A."/>
            <person name="Pangilinan J."/>
            <person name="LaButti K."/>
            <person name="Hainaut M."/>
            <person name="Henrissat B."/>
            <person name="Grigoriev I.V."/>
            <person name="Spatafora J.W."/>
            <person name="Aime M.C."/>
        </authorList>
    </citation>
    <scope>NUCLEOTIDE SEQUENCE [LARGE SCALE GENOMIC DNA]</scope>
    <source>
        <strain evidence="4 5">MCA 4658</strain>
    </source>
</reference>
<keyword evidence="5" id="KW-1185">Reference proteome</keyword>
<dbReference type="InterPro" id="IPR010492">
    <property type="entry name" value="GINS_Psf3"/>
</dbReference>
<dbReference type="SUPFAM" id="SSF160059">
    <property type="entry name" value="PriA/YqbF domain"/>
    <property type="match status" value="1"/>
</dbReference>
<dbReference type="GO" id="GO:1902975">
    <property type="term" value="P:mitotic DNA replication initiation"/>
    <property type="evidence" value="ECO:0007669"/>
    <property type="project" value="TreeGrafter"/>
</dbReference>
<dbReference type="Pfam" id="PF22466">
    <property type="entry name" value="PSF3_N"/>
    <property type="match status" value="1"/>
</dbReference>
<dbReference type="RefSeq" id="XP_025368867.1">
    <property type="nucleotide sequence ID" value="XM_025517061.1"/>
</dbReference>
<dbReference type="Proteomes" id="UP000245783">
    <property type="component" value="Unassembled WGS sequence"/>
</dbReference>
<feature type="region of interest" description="Disordered" evidence="2">
    <location>
        <begin position="177"/>
        <end position="204"/>
    </location>
</feature>
<dbReference type="InParanoid" id="A0A316VVN3"/>
<dbReference type="InterPro" id="IPR038437">
    <property type="entry name" value="GINS_Psf3_sf"/>
</dbReference>
<sequence length="247" mass="26601">MNASYWDLSSILCEATKVPCQFKHDVPGLSHLQGTITNTGGISSSGAGHIDEDADMDDITLAKRKQEHEAANTLRAGTKLELPFWMAEYLTEHDYTNLSFPRQYNSRVKAALDADPKSVLLRSLNNYWYALGMRLGAFADDKDTLDRLAATYTARITSIYAAAQHLAATTSTSSLETADTLGSGSSSANQGQTMGMDPDAPGFGSANGVGMSSEMVAFLRGLDEDERQLLAIGQSAALNMRAYLSGR</sequence>
<dbReference type="PANTHER" id="PTHR22768">
    <property type="entry name" value="DNA REPLICATION COMPLEX GINS PROTEIN PSF3"/>
    <property type="match status" value="1"/>
</dbReference>
<dbReference type="InterPro" id="IPR055221">
    <property type="entry name" value="PSF3_N"/>
</dbReference>
<comment type="subcellular location">
    <subcellularLocation>
        <location evidence="1">Nucleus</location>
    </subcellularLocation>
</comment>
<evidence type="ECO:0000259" key="3">
    <source>
        <dbReference type="Pfam" id="PF22466"/>
    </source>
</evidence>
<dbReference type="CDD" id="cd21693">
    <property type="entry name" value="GINS_B_Psf3"/>
    <property type="match status" value="1"/>
</dbReference>
<dbReference type="CDD" id="cd11713">
    <property type="entry name" value="GINS_A_psf3"/>
    <property type="match status" value="1"/>
</dbReference>
<dbReference type="FunCoup" id="A0A316VVN3">
    <property type="interactions" value="168"/>
</dbReference>